<evidence type="ECO:0000256" key="5">
    <source>
        <dbReference type="ARBA" id="ARBA00023186"/>
    </source>
</evidence>
<reference evidence="7 8" key="1">
    <citation type="submission" date="2019-12" db="EMBL/GenBank/DDBJ databases">
        <authorList>
            <person name="Lee S.D."/>
        </authorList>
    </citation>
    <scope>NUCLEOTIDE SEQUENCE [LARGE SCALE GENOMIC DNA]</scope>
    <source>
        <strain evidence="7 8">GH3-10</strain>
    </source>
</reference>
<dbReference type="InterPro" id="IPR005129">
    <property type="entry name" value="GTPase_ArgK"/>
</dbReference>
<dbReference type="AlphaFoldDB" id="A0A844XFN4"/>
<dbReference type="Pfam" id="PF03308">
    <property type="entry name" value="MeaB"/>
    <property type="match status" value="1"/>
</dbReference>
<reference evidence="7 8" key="2">
    <citation type="submission" date="2020-02" db="EMBL/GenBank/DDBJ databases">
        <title>Erythrobacter dongmakensis sp. nov., isolated from a tidal mudflat.</title>
        <authorList>
            <person name="Kim I.S."/>
        </authorList>
    </citation>
    <scope>NUCLEOTIDE SEQUENCE [LARGE SCALE GENOMIC DNA]</scope>
    <source>
        <strain evidence="7 8">GH3-10</strain>
    </source>
</reference>
<evidence type="ECO:0000313" key="7">
    <source>
        <dbReference type="EMBL" id="MWV29297.1"/>
    </source>
</evidence>
<evidence type="ECO:0000256" key="3">
    <source>
        <dbReference type="ARBA" id="ARBA00022801"/>
    </source>
</evidence>
<dbReference type="PANTHER" id="PTHR43087:SF1">
    <property type="entry name" value="LAO_AO TRANSPORT SYSTEM ATPASE"/>
    <property type="match status" value="1"/>
</dbReference>
<evidence type="ECO:0000256" key="4">
    <source>
        <dbReference type="ARBA" id="ARBA00023134"/>
    </source>
</evidence>
<dbReference type="NCBIfam" id="TIGR00750">
    <property type="entry name" value="lao"/>
    <property type="match status" value="1"/>
</dbReference>
<dbReference type="GO" id="GO:0005525">
    <property type="term" value="F:GTP binding"/>
    <property type="evidence" value="ECO:0007669"/>
    <property type="project" value="UniProtKB-KW"/>
</dbReference>
<comment type="caution">
    <text evidence="7">The sequence shown here is derived from an EMBL/GenBank/DDBJ whole genome shotgun (WGS) entry which is preliminary data.</text>
</comment>
<evidence type="ECO:0000256" key="2">
    <source>
        <dbReference type="ARBA" id="ARBA00022741"/>
    </source>
</evidence>
<dbReference type="InterPro" id="IPR052040">
    <property type="entry name" value="GTPase/Isobutyryl-CoA_mutase"/>
</dbReference>
<dbReference type="InterPro" id="IPR027417">
    <property type="entry name" value="P-loop_NTPase"/>
</dbReference>
<gene>
    <name evidence="7" type="primary">meaB</name>
    <name evidence="7" type="ORF">GRF63_15435</name>
</gene>
<dbReference type="EMBL" id="WUBR01000004">
    <property type="protein sequence ID" value="MWV29297.1"/>
    <property type="molecule type" value="Genomic_DNA"/>
</dbReference>
<dbReference type="RefSeq" id="WP_160486968.1">
    <property type="nucleotide sequence ID" value="NZ_WUBR01000004.1"/>
</dbReference>
<keyword evidence="3" id="KW-0378">Hydrolase</keyword>
<keyword evidence="4" id="KW-0342">GTP-binding</keyword>
<keyword evidence="8" id="KW-1185">Reference proteome</keyword>
<dbReference type="Gene3D" id="3.40.50.300">
    <property type="entry name" value="P-loop containing nucleotide triphosphate hydrolases"/>
    <property type="match status" value="1"/>
</dbReference>
<sequence length="312" mass="33405">MGELADSILAGDRRAAGRLISQAERRDPQAVEDLGILYRHGGHARTIGITGPPGAGKSTVADALITRFRKLGQTVAIIAVDPSSPISSGAVLGDRVRMMRHCDDEGVLVRSMATRGALGGLSAATGDAITVFDAMGFDIIIIETVGVGQSETDIVGHSEAVILLQTALGGDGVQAIKAGVLEIADLIVVNKKSTSGSDKMARFLRESLHDRPMRADGWDVPVLLTEASEDIGIDKLTDTLVQRFYHNSTQDRVSVTRRRQVAAHLTALADVEVRSLTKRLVAGDATPEAWQAVLERRSDPWTLSAQLFEKLR</sequence>
<evidence type="ECO:0000313" key="8">
    <source>
        <dbReference type="Proteomes" id="UP000461409"/>
    </source>
</evidence>
<dbReference type="InterPro" id="IPR003593">
    <property type="entry name" value="AAA+_ATPase"/>
</dbReference>
<organism evidence="7 8">
    <name type="scientific">Aurantiacibacter rhizosphaerae</name>
    <dbReference type="NCBI Taxonomy" id="2691582"/>
    <lineage>
        <taxon>Bacteria</taxon>
        <taxon>Pseudomonadati</taxon>
        <taxon>Pseudomonadota</taxon>
        <taxon>Alphaproteobacteria</taxon>
        <taxon>Sphingomonadales</taxon>
        <taxon>Erythrobacteraceae</taxon>
        <taxon>Aurantiacibacter</taxon>
    </lineage>
</organism>
<comment type="similarity">
    <text evidence="1">Belongs to the SIMIBI class G3E GTPase family. ArgK/MeaB subfamily.</text>
</comment>
<name>A0A844XFN4_9SPHN</name>
<proteinExistence type="inferred from homology"/>
<protein>
    <submittedName>
        <fullName evidence="7">Methylmalonyl Co-A mutase-associated GTPase MeaB</fullName>
    </submittedName>
</protein>
<evidence type="ECO:0000259" key="6">
    <source>
        <dbReference type="SMART" id="SM00382"/>
    </source>
</evidence>
<evidence type="ECO:0000256" key="1">
    <source>
        <dbReference type="ARBA" id="ARBA00009625"/>
    </source>
</evidence>
<accession>A0A844XFN4</accession>
<dbReference type="SMART" id="SM00382">
    <property type="entry name" value="AAA"/>
    <property type="match status" value="1"/>
</dbReference>
<dbReference type="GO" id="GO:0003924">
    <property type="term" value="F:GTPase activity"/>
    <property type="evidence" value="ECO:0007669"/>
    <property type="project" value="InterPro"/>
</dbReference>
<dbReference type="SUPFAM" id="SSF52540">
    <property type="entry name" value="P-loop containing nucleoside triphosphate hydrolases"/>
    <property type="match status" value="1"/>
</dbReference>
<dbReference type="Proteomes" id="UP000461409">
    <property type="component" value="Unassembled WGS sequence"/>
</dbReference>
<dbReference type="CDD" id="cd03114">
    <property type="entry name" value="MMAA-like"/>
    <property type="match status" value="1"/>
</dbReference>
<feature type="domain" description="AAA+ ATPase" evidence="6">
    <location>
        <begin position="43"/>
        <end position="194"/>
    </location>
</feature>
<keyword evidence="2" id="KW-0547">Nucleotide-binding</keyword>
<keyword evidence="5" id="KW-0143">Chaperone</keyword>
<dbReference type="PANTHER" id="PTHR43087">
    <property type="entry name" value="LYSINE/ARGININE/ORNITHINE TRANSPORT SYSTEM KINASE"/>
    <property type="match status" value="1"/>
</dbReference>